<proteinExistence type="predicted"/>
<accession>E6PZG3</accession>
<organism evidence="1">
    <name type="scientific">mine drainage metagenome</name>
    <dbReference type="NCBI Taxonomy" id="410659"/>
    <lineage>
        <taxon>unclassified sequences</taxon>
        <taxon>metagenomes</taxon>
        <taxon>ecological metagenomes</taxon>
    </lineage>
</organism>
<gene>
    <name evidence="1" type="ORF">CARN3_1337</name>
</gene>
<comment type="caution">
    <text evidence="1">The sequence shown here is derived from an EMBL/GenBank/DDBJ whole genome shotgun (WGS) entry which is preliminary data.</text>
</comment>
<evidence type="ECO:0000313" key="1">
    <source>
        <dbReference type="EMBL" id="CBI00322.1"/>
    </source>
</evidence>
<sequence>MPRRSVFAKAFLLKRCGREMGKEERGCKARAAVSEATVFRTVSRPATERNGLIDQHLGYPVLRSWSIDAFWRWARN</sequence>
<name>E6PZG3_9ZZZZ</name>
<reference evidence="1" key="1">
    <citation type="submission" date="2009-10" db="EMBL/GenBank/DDBJ databases">
        <title>Diversity of trophic interactions inside an arsenic-rich microbial ecosystem.</title>
        <authorList>
            <person name="Bertin P.N."/>
            <person name="Heinrich-Salmeron A."/>
            <person name="Pelletier E."/>
            <person name="Goulhen-Chollet F."/>
            <person name="Arsene-Ploetze F."/>
            <person name="Gallien S."/>
            <person name="Calteau A."/>
            <person name="Vallenet D."/>
            <person name="Casiot C."/>
            <person name="Chane-Woon-Ming B."/>
            <person name="Giloteaux L."/>
            <person name="Barakat M."/>
            <person name="Bonnefoy V."/>
            <person name="Bruneel O."/>
            <person name="Chandler M."/>
            <person name="Cleiss J."/>
            <person name="Duran R."/>
            <person name="Elbaz-Poulichet F."/>
            <person name="Fonknechten N."/>
            <person name="Lauga B."/>
            <person name="Mornico D."/>
            <person name="Ortet P."/>
            <person name="Schaeffer C."/>
            <person name="Siguier P."/>
            <person name="Alexander Thil Smith A."/>
            <person name="Van Dorsselaer A."/>
            <person name="Weissenbach J."/>
            <person name="Medigue C."/>
            <person name="Le Paslier D."/>
        </authorList>
    </citation>
    <scope>NUCLEOTIDE SEQUENCE</scope>
</reference>
<protein>
    <submittedName>
        <fullName evidence="1">Uncharacterized protein</fullName>
    </submittedName>
</protein>
<dbReference type="AlphaFoldDB" id="E6PZG3"/>
<dbReference type="EMBL" id="CABN01000122">
    <property type="protein sequence ID" value="CBI00322.1"/>
    <property type="molecule type" value="Genomic_DNA"/>
</dbReference>